<name>A0A5D4SW99_9BACI</name>
<dbReference type="AlphaFoldDB" id="A0A5D4SW99"/>
<proteinExistence type="predicted"/>
<dbReference type="Proteomes" id="UP000322524">
    <property type="component" value="Unassembled WGS sequence"/>
</dbReference>
<evidence type="ECO:0000259" key="1">
    <source>
        <dbReference type="Pfam" id="PF13157"/>
    </source>
</evidence>
<organism evidence="2 3">
    <name type="scientific">Sutcliffiella horikoshii</name>
    <dbReference type="NCBI Taxonomy" id="79883"/>
    <lineage>
        <taxon>Bacteria</taxon>
        <taxon>Bacillati</taxon>
        <taxon>Bacillota</taxon>
        <taxon>Bacilli</taxon>
        <taxon>Bacillales</taxon>
        <taxon>Bacillaceae</taxon>
        <taxon>Sutcliffiella</taxon>
    </lineage>
</organism>
<gene>
    <name evidence="2" type="ORF">FZC76_13830</name>
</gene>
<dbReference type="Pfam" id="PF13157">
    <property type="entry name" value="Enas"/>
    <property type="match status" value="1"/>
</dbReference>
<sequence>MSVVTWCFEKEREKVTDSFSGHFSLGCGEENVVLWESNKSVAVCTLSVFLAESCGEGVTVQVVDRKGCVETFTVTTNNTRSRTFKNVKEIRVTCEPGLQSFFCYGRYCCDVHYFI</sequence>
<dbReference type="OrthoDB" id="2680078at2"/>
<evidence type="ECO:0000313" key="2">
    <source>
        <dbReference type="EMBL" id="TYS67650.1"/>
    </source>
</evidence>
<dbReference type="EMBL" id="VTEV01000005">
    <property type="protein sequence ID" value="TYS67650.1"/>
    <property type="molecule type" value="Genomic_DNA"/>
</dbReference>
<feature type="domain" description="Endospore appendages core" evidence="1">
    <location>
        <begin position="6"/>
        <end position="113"/>
    </location>
</feature>
<comment type="caution">
    <text evidence="2">The sequence shown here is derived from an EMBL/GenBank/DDBJ whole genome shotgun (WGS) entry which is preliminary data.</text>
</comment>
<dbReference type="InterPro" id="IPR025055">
    <property type="entry name" value="Ena_core"/>
</dbReference>
<accession>A0A5D4SW99</accession>
<evidence type="ECO:0000313" key="3">
    <source>
        <dbReference type="Proteomes" id="UP000322524"/>
    </source>
</evidence>
<dbReference type="RefSeq" id="WP_148988760.1">
    <property type="nucleotide sequence ID" value="NZ_VTEV01000005.1"/>
</dbReference>
<protein>
    <submittedName>
        <fullName evidence="2">DUF3992 domain-containing protein</fullName>
    </submittedName>
</protein>
<reference evidence="2 3" key="1">
    <citation type="submission" date="2019-08" db="EMBL/GenBank/DDBJ databases">
        <title>Bacillus genomes from the desert of Cuatro Cienegas, Coahuila.</title>
        <authorList>
            <person name="Olmedo-Alvarez G."/>
        </authorList>
    </citation>
    <scope>NUCLEOTIDE SEQUENCE [LARGE SCALE GENOMIC DNA]</scope>
    <source>
        <strain evidence="2 3">CH28_1T</strain>
    </source>
</reference>